<name>A0A640VWU6_9RHOB</name>
<keyword evidence="3" id="KW-0121">Carboxypeptidase</keyword>
<accession>A0A640VWU6</accession>
<dbReference type="OrthoDB" id="5372081at2"/>
<dbReference type="RefSeq" id="WP_159979065.1">
    <property type="nucleotide sequence ID" value="NZ_BLIV01000006.1"/>
</dbReference>
<evidence type="ECO:0000313" key="3">
    <source>
        <dbReference type="EMBL" id="GFE51395.1"/>
    </source>
</evidence>
<evidence type="ECO:0000313" key="4">
    <source>
        <dbReference type="Proteomes" id="UP000436522"/>
    </source>
</evidence>
<dbReference type="SUPFAM" id="SSF56601">
    <property type="entry name" value="beta-lactamase/transpeptidase-like"/>
    <property type="match status" value="1"/>
</dbReference>
<dbReference type="GO" id="GO:0000270">
    <property type="term" value="P:peptidoglycan metabolic process"/>
    <property type="evidence" value="ECO:0007669"/>
    <property type="project" value="TreeGrafter"/>
</dbReference>
<keyword evidence="4" id="KW-1185">Reference proteome</keyword>
<gene>
    <name evidence="3" type="ORF">So717_31480</name>
</gene>
<reference evidence="3 4" key="1">
    <citation type="submission" date="2019-12" db="EMBL/GenBank/DDBJ databases">
        <title>Roseobacter cerasinus sp. nov., isolated from seawater around aquaculture.</title>
        <authorList>
            <person name="Muramatsu S."/>
            <person name="Takabe Y."/>
            <person name="Mori K."/>
            <person name="Takaichi S."/>
            <person name="Hanada S."/>
        </authorList>
    </citation>
    <scope>NUCLEOTIDE SEQUENCE [LARGE SCALE GENOMIC DNA]</scope>
    <source>
        <strain evidence="3 4">AI77</strain>
    </source>
</reference>
<dbReference type="Gene3D" id="3.40.710.10">
    <property type="entry name" value="DD-peptidase/beta-lactamase superfamily"/>
    <property type="match status" value="1"/>
</dbReference>
<dbReference type="AlphaFoldDB" id="A0A640VWU6"/>
<dbReference type="InterPro" id="IPR000667">
    <property type="entry name" value="Peptidase_S13"/>
</dbReference>
<protein>
    <submittedName>
        <fullName evidence="3">D-alanyl-D-alanine carboxypeptidase</fullName>
    </submittedName>
</protein>
<dbReference type="PRINTS" id="PR00922">
    <property type="entry name" value="DADACBPTASE3"/>
</dbReference>
<dbReference type="Gene3D" id="3.50.80.20">
    <property type="entry name" value="D-Ala-D-Ala carboxypeptidase C, peptidase S13"/>
    <property type="match status" value="1"/>
</dbReference>
<dbReference type="NCBIfam" id="TIGR00666">
    <property type="entry name" value="PBP4"/>
    <property type="match status" value="1"/>
</dbReference>
<dbReference type="PANTHER" id="PTHR30023:SF0">
    <property type="entry name" value="PENICILLIN-SENSITIVE CARBOXYPEPTIDASE A"/>
    <property type="match status" value="1"/>
</dbReference>
<dbReference type="GO" id="GO:0004185">
    <property type="term" value="F:serine-type carboxypeptidase activity"/>
    <property type="evidence" value="ECO:0007669"/>
    <property type="project" value="InterPro"/>
</dbReference>
<keyword evidence="2" id="KW-0378">Hydrolase</keyword>
<evidence type="ECO:0000256" key="1">
    <source>
        <dbReference type="ARBA" id="ARBA00006096"/>
    </source>
</evidence>
<dbReference type="PANTHER" id="PTHR30023">
    <property type="entry name" value="D-ALANYL-D-ALANINE CARBOXYPEPTIDASE"/>
    <property type="match status" value="1"/>
</dbReference>
<evidence type="ECO:0000256" key="2">
    <source>
        <dbReference type="ARBA" id="ARBA00022801"/>
    </source>
</evidence>
<comment type="similarity">
    <text evidence="1">Belongs to the peptidase S13 family.</text>
</comment>
<proteinExistence type="inferred from homology"/>
<dbReference type="EMBL" id="BLIV01000006">
    <property type="protein sequence ID" value="GFE51395.1"/>
    <property type="molecule type" value="Genomic_DNA"/>
</dbReference>
<dbReference type="InterPro" id="IPR012338">
    <property type="entry name" value="Beta-lactam/transpept-like"/>
</dbReference>
<organism evidence="3 4">
    <name type="scientific">Roseobacter cerasinus</name>
    <dbReference type="NCBI Taxonomy" id="2602289"/>
    <lineage>
        <taxon>Bacteria</taxon>
        <taxon>Pseudomonadati</taxon>
        <taxon>Pseudomonadota</taxon>
        <taxon>Alphaproteobacteria</taxon>
        <taxon>Rhodobacterales</taxon>
        <taxon>Roseobacteraceae</taxon>
        <taxon>Roseobacter</taxon>
    </lineage>
</organism>
<dbReference type="Pfam" id="PF02113">
    <property type="entry name" value="Peptidase_S13"/>
    <property type="match status" value="1"/>
</dbReference>
<dbReference type="InterPro" id="IPR006311">
    <property type="entry name" value="TAT_signal"/>
</dbReference>
<dbReference type="GO" id="GO:0006508">
    <property type="term" value="P:proteolysis"/>
    <property type="evidence" value="ECO:0007669"/>
    <property type="project" value="InterPro"/>
</dbReference>
<dbReference type="PROSITE" id="PS51318">
    <property type="entry name" value="TAT"/>
    <property type="match status" value="1"/>
</dbReference>
<dbReference type="Proteomes" id="UP000436522">
    <property type="component" value="Unassembled WGS sequence"/>
</dbReference>
<sequence>MVKPSSSLLSRRGFLGAAVASLALPAVAEVPAVSMRPRLRNAQRVQASAVDRLLERSGVSGQVVFAVADADTGEMLEGRRTRVGLAPASVTKAITALYALDVLGPSHRFVTEVVAAGEIKDGILTGDLILVGGCDPTLDTRALADLAAQLKAAGLREVRGRFLVFENALRPLHTIDPGQPDHLGYSPAISGLALNYNRVHFEWKRGASDTYNVTMDARTAGYRPEVDMARMTVVQRSLPVYTYEDAGTHDKWTVARGALGQEGARWLPVRRPGLYAGDVFATLARANGIVLKTPQMVEALPQSTRLASVSSAPLRDILQGMLKYSNNLTAEMVGQAASLRRAGRPHTLAASARQMNLWAIETLGMQNPAFVDHSGLGGQSRVSAQDMVQALVAAQKNDTLRPILKPVKMRDAQGRPTNDHPVKADAKTGTLNFVSGLAGYVTAPGGREMAFAIFSADEDIRATITRENRERPPGARTWATRARRLQSNLLARWGTVFDAQDTAALKN</sequence>
<keyword evidence="3" id="KW-0645">Protease</keyword>
<comment type="caution">
    <text evidence="3">The sequence shown here is derived from an EMBL/GenBank/DDBJ whole genome shotgun (WGS) entry which is preliminary data.</text>
</comment>